<gene>
    <name evidence="5" type="ORF">ACFSW5_11620</name>
</gene>
<accession>A0ABW5QXY0</accession>
<feature type="domain" description="Peptidase M16 N-terminal" evidence="3">
    <location>
        <begin position="11"/>
        <end position="157"/>
    </location>
</feature>
<dbReference type="EMBL" id="JBHUMY010000012">
    <property type="protein sequence ID" value="MFD2660896.1"/>
    <property type="molecule type" value="Genomic_DNA"/>
</dbReference>
<evidence type="ECO:0000256" key="1">
    <source>
        <dbReference type="ARBA" id="ARBA00007261"/>
    </source>
</evidence>
<dbReference type="Pfam" id="PF05193">
    <property type="entry name" value="Peptidase_M16_C"/>
    <property type="match status" value="1"/>
</dbReference>
<dbReference type="InterPro" id="IPR050361">
    <property type="entry name" value="MPP/UQCRC_Complex"/>
</dbReference>
<dbReference type="Pfam" id="PF00675">
    <property type="entry name" value="Peptidase_M16"/>
    <property type="match status" value="1"/>
</dbReference>
<dbReference type="PROSITE" id="PS00143">
    <property type="entry name" value="INSULINASE"/>
    <property type="match status" value="1"/>
</dbReference>
<evidence type="ECO:0000313" key="5">
    <source>
        <dbReference type="EMBL" id="MFD2660896.1"/>
    </source>
</evidence>
<dbReference type="InterPro" id="IPR007863">
    <property type="entry name" value="Peptidase_M16_C"/>
</dbReference>
<dbReference type="InterPro" id="IPR011249">
    <property type="entry name" value="Metalloenz_LuxS/M16"/>
</dbReference>
<sequence>MNKYKLSNGLRVVVEYIPHVRSVSFGIWVKTGSRNETPENNGISHFIEHMLFKGTSRRSAKDIADLFDGIGGNVNAFTSKEYTCYFAKVLDDHLPIAVDALSDMFFESVFDAEELAKEKNVILEEIAMYEDTPDDKVHDEASRAAFGNHPLAYSILGLEERLTAMTSDTLRGYMKERYTIENTVISVAGNVEEGKLLELLEKHFGGFSNHGSVVPVEAPAFIGDYVFFKKKSEQNHICLSFPGCSNNDPQQYAMILLNNALGGGMSSRLFQEIREKRGLAYSVYSYHTTYADSGLFTIYAGTAPKQTQEVLDLTMAQLEELATKGLTEEELFRGKQQLKGSLILSLESTSSRMNRIGKNELMLGYHYTMDELLDRVDAVTMDDVKKMVDKMLAVPFSVAMVGTNDKPAAQLRRDRFASSIV</sequence>
<dbReference type="InterPro" id="IPR001431">
    <property type="entry name" value="Pept_M16_Zn_BS"/>
</dbReference>
<organism evidence="5 6">
    <name type="scientific">Paenibacillus thailandensis</name>
    <dbReference type="NCBI Taxonomy" id="393250"/>
    <lineage>
        <taxon>Bacteria</taxon>
        <taxon>Bacillati</taxon>
        <taxon>Bacillota</taxon>
        <taxon>Bacilli</taxon>
        <taxon>Bacillales</taxon>
        <taxon>Paenibacillaceae</taxon>
        <taxon>Paenibacillus</taxon>
    </lineage>
</organism>
<comment type="similarity">
    <text evidence="1 2">Belongs to the peptidase M16 family.</text>
</comment>
<dbReference type="PANTHER" id="PTHR11851:SF49">
    <property type="entry name" value="MITOCHONDRIAL-PROCESSING PEPTIDASE SUBUNIT ALPHA"/>
    <property type="match status" value="1"/>
</dbReference>
<dbReference type="RefSeq" id="WP_379273019.1">
    <property type="nucleotide sequence ID" value="NZ_JBHUGT010000009.1"/>
</dbReference>
<evidence type="ECO:0000259" key="3">
    <source>
        <dbReference type="Pfam" id="PF00675"/>
    </source>
</evidence>
<feature type="domain" description="Peptidase M16 C-terminal" evidence="4">
    <location>
        <begin position="165"/>
        <end position="338"/>
    </location>
</feature>
<dbReference type="InterPro" id="IPR011765">
    <property type="entry name" value="Pept_M16_N"/>
</dbReference>
<keyword evidence="6" id="KW-1185">Reference proteome</keyword>
<dbReference type="Proteomes" id="UP001597493">
    <property type="component" value="Unassembled WGS sequence"/>
</dbReference>
<dbReference type="SUPFAM" id="SSF63411">
    <property type="entry name" value="LuxS/MPP-like metallohydrolase"/>
    <property type="match status" value="2"/>
</dbReference>
<reference evidence="6" key="1">
    <citation type="journal article" date="2019" name="Int. J. Syst. Evol. Microbiol.">
        <title>The Global Catalogue of Microorganisms (GCM) 10K type strain sequencing project: providing services to taxonomists for standard genome sequencing and annotation.</title>
        <authorList>
            <consortium name="The Broad Institute Genomics Platform"/>
            <consortium name="The Broad Institute Genome Sequencing Center for Infectious Disease"/>
            <person name="Wu L."/>
            <person name="Ma J."/>
        </authorList>
    </citation>
    <scope>NUCLEOTIDE SEQUENCE [LARGE SCALE GENOMIC DNA]</scope>
    <source>
        <strain evidence="6">TISTR 1827</strain>
    </source>
</reference>
<name>A0ABW5QXY0_9BACL</name>
<evidence type="ECO:0000259" key="4">
    <source>
        <dbReference type="Pfam" id="PF05193"/>
    </source>
</evidence>
<evidence type="ECO:0000313" key="6">
    <source>
        <dbReference type="Proteomes" id="UP001597493"/>
    </source>
</evidence>
<dbReference type="Gene3D" id="3.30.830.10">
    <property type="entry name" value="Metalloenzyme, LuxS/M16 peptidase-like"/>
    <property type="match status" value="2"/>
</dbReference>
<proteinExistence type="inferred from homology"/>
<comment type="caution">
    <text evidence="5">The sequence shown here is derived from an EMBL/GenBank/DDBJ whole genome shotgun (WGS) entry which is preliminary data.</text>
</comment>
<evidence type="ECO:0000256" key="2">
    <source>
        <dbReference type="RuleBase" id="RU004447"/>
    </source>
</evidence>
<protein>
    <submittedName>
        <fullName evidence="5">M16 family metallopeptidase</fullName>
    </submittedName>
</protein>
<dbReference type="PANTHER" id="PTHR11851">
    <property type="entry name" value="METALLOPROTEASE"/>
    <property type="match status" value="1"/>
</dbReference>